<accession>H8XU05</accession>
<evidence type="ECO:0000256" key="1">
    <source>
        <dbReference type="ARBA" id="ARBA00004196"/>
    </source>
</evidence>
<proteinExistence type="predicted"/>
<evidence type="ECO:0000259" key="5">
    <source>
        <dbReference type="PROSITE" id="PS51352"/>
    </source>
</evidence>
<dbReference type="SUPFAM" id="SSF52833">
    <property type="entry name" value="Thioredoxin-like"/>
    <property type="match status" value="1"/>
</dbReference>
<keyword evidence="3" id="KW-1015">Disulfide bond</keyword>
<evidence type="ECO:0000256" key="3">
    <source>
        <dbReference type="ARBA" id="ARBA00023157"/>
    </source>
</evidence>
<organism evidence="6 7">
    <name type="scientific">Flavobacterium indicum (strain DSM 17447 / CIP 109464 / GPTSA100-9)</name>
    <dbReference type="NCBI Taxonomy" id="1094466"/>
    <lineage>
        <taxon>Bacteria</taxon>
        <taxon>Pseudomonadati</taxon>
        <taxon>Bacteroidota</taxon>
        <taxon>Flavobacteriia</taxon>
        <taxon>Flavobacteriales</taxon>
        <taxon>Flavobacteriaceae</taxon>
        <taxon>Flavobacterium</taxon>
    </lineage>
</organism>
<dbReference type="eggNOG" id="COG0526">
    <property type="taxonomic scope" value="Bacteria"/>
</dbReference>
<dbReference type="GO" id="GO:0030313">
    <property type="term" value="C:cell envelope"/>
    <property type="evidence" value="ECO:0007669"/>
    <property type="project" value="UniProtKB-SubCell"/>
</dbReference>
<dbReference type="PATRIC" id="fig|1094466.5.peg.1764"/>
<name>H8XU05_FLAIG</name>
<keyword evidence="7" id="KW-1185">Reference proteome</keyword>
<dbReference type="Pfam" id="PF00578">
    <property type="entry name" value="AhpC-TSA"/>
    <property type="match status" value="1"/>
</dbReference>
<evidence type="ECO:0000313" key="7">
    <source>
        <dbReference type="Proteomes" id="UP000007599"/>
    </source>
</evidence>
<keyword evidence="6" id="KW-0449">Lipoprotein</keyword>
<gene>
    <name evidence="6" type="ordered locus">KQS_09000</name>
</gene>
<dbReference type="InterPro" id="IPR017937">
    <property type="entry name" value="Thioredoxin_CS"/>
</dbReference>
<comment type="subcellular location">
    <subcellularLocation>
        <location evidence="1">Cell envelope</location>
    </subcellularLocation>
</comment>
<evidence type="ECO:0000256" key="4">
    <source>
        <dbReference type="ARBA" id="ARBA00023284"/>
    </source>
</evidence>
<reference evidence="7" key="2">
    <citation type="submission" date="2012-03" db="EMBL/GenBank/DDBJ databases">
        <title>Complete genome sequence of Flavobacterium indicum GPTSA100-9T, isolated from warm spring water.</title>
        <authorList>
            <person name="Barbier P."/>
            <person name="Houel A."/>
            <person name="Loux V."/>
            <person name="Poulain J."/>
            <person name="Bernardet J.-F."/>
            <person name="Touchon M."/>
            <person name="Duchaud E."/>
        </authorList>
    </citation>
    <scope>NUCLEOTIDE SEQUENCE [LARGE SCALE GENOMIC DNA]</scope>
    <source>
        <strain evidence="7">DSM 17447 / CIP 109464 / GPTSA100-9</strain>
    </source>
</reference>
<dbReference type="InterPro" id="IPR013766">
    <property type="entry name" value="Thioredoxin_domain"/>
</dbReference>
<dbReference type="GO" id="GO:0016209">
    <property type="term" value="F:antioxidant activity"/>
    <property type="evidence" value="ECO:0007669"/>
    <property type="project" value="InterPro"/>
</dbReference>
<protein>
    <submittedName>
        <fullName evidence="6">Thiol:disulfide interchange lipoprotein</fullName>
    </submittedName>
</protein>
<dbReference type="PANTHER" id="PTHR42852">
    <property type="entry name" value="THIOL:DISULFIDE INTERCHANGE PROTEIN DSBE"/>
    <property type="match status" value="1"/>
</dbReference>
<dbReference type="InterPro" id="IPR036249">
    <property type="entry name" value="Thioredoxin-like_sf"/>
</dbReference>
<dbReference type="Proteomes" id="UP000007599">
    <property type="component" value="Chromosome I"/>
</dbReference>
<dbReference type="HOGENOM" id="CLU_042529_1_0_10"/>
<keyword evidence="4" id="KW-0676">Redox-active center</keyword>
<dbReference type="RefSeq" id="WP_014388854.1">
    <property type="nucleotide sequence ID" value="NC_017025.1"/>
</dbReference>
<dbReference type="PROSITE" id="PS00194">
    <property type="entry name" value="THIOREDOXIN_1"/>
    <property type="match status" value="1"/>
</dbReference>
<evidence type="ECO:0000313" key="6">
    <source>
        <dbReference type="EMBL" id="CCG53735.1"/>
    </source>
</evidence>
<dbReference type="GO" id="GO:0016491">
    <property type="term" value="F:oxidoreductase activity"/>
    <property type="evidence" value="ECO:0007669"/>
    <property type="project" value="InterPro"/>
</dbReference>
<dbReference type="OrthoDB" id="1069091at2"/>
<dbReference type="PROSITE" id="PS51257">
    <property type="entry name" value="PROKAR_LIPOPROTEIN"/>
    <property type="match status" value="1"/>
</dbReference>
<dbReference type="KEGG" id="fin:KQS_09000"/>
<dbReference type="STRING" id="1094466.KQS_09000"/>
<dbReference type="CDD" id="cd02966">
    <property type="entry name" value="TlpA_like_family"/>
    <property type="match status" value="1"/>
</dbReference>
<dbReference type="InterPro" id="IPR050553">
    <property type="entry name" value="Thioredoxin_ResA/DsbE_sf"/>
</dbReference>
<reference evidence="6 7" key="1">
    <citation type="journal article" date="2012" name="J. Bacteriol.">
        <title>Complete Genome Sequence of Flavobacterium indicum GPSTA100-9T, Isolated from Warm Spring Water.</title>
        <authorList>
            <person name="Barbier P."/>
            <person name="Houel A."/>
            <person name="Loux V."/>
            <person name="Poulain J."/>
            <person name="Bernardet J.F."/>
            <person name="Touchon M."/>
            <person name="Duchaud E."/>
        </authorList>
    </citation>
    <scope>NUCLEOTIDE SEQUENCE [LARGE SCALE GENOMIC DNA]</scope>
    <source>
        <strain evidence="7">DSM 17447 / CIP 109464 / GPTSA100-9</strain>
    </source>
</reference>
<dbReference type="PROSITE" id="PS51352">
    <property type="entry name" value="THIOREDOXIN_2"/>
    <property type="match status" value="1"/>
</dbReference>
<dbReference type="PANTHER" id="PTHR42852:SF6">
    <property type="entry name" value="THIOL:DISULFIDE INTERCHANGE PROTEIN DSBE"/>
    <property type="match status" value="1"/>
</dbReference>
<dbReference type="AlphaFoldDB" id="H8XU05"/>
<keyword evidence="2" id="KW-0201">Cytochrome c-type biogenesis</keyword>
<dbReference type="EMBL" id="HE774682">
    <property type="protein sequence ID" value="CCG53735.1"/>
    <property type="molecule type" value="Genomic_DNA"/>
</dbReference>
<dbReference type="InterPro" id="IPR000866">
    <property type="entry name" value="AhpC/TSA"/>
</dbReference>
<dbReference type="GO" id="GO:0017004">
    <property type="term" value="P:cytochrome complex assembly"/>
    <property type="evidence" value="ECO:0007669"/>
    <property type="project" value="UniProtKB-KW"/>
</dbReference>
<sequence>MKKLVLFVTAVILVSCNNKYKVEGTTKDVKNGTKAILLTSNEMGGPQPLDTSIVTDGKFSFEGKAELPEIAFVTFETENGGSLPFILENGTITLDYDNKNIQNSKISGTDNNDLYAKYNLENKDIFAKAKKINDENIAILSKKPETEEEKAKVKVVMEQFRALQEEMNVKSKNFIKANPNTFVSVLLTENLFFKGLLTDKETDKIISQLDDNLKKTKSALSIIKMLNLNKQTEKNQKQDSKKALEFSAKSPEGKEISLKESMGKVTIIDFWASWCGPCRKENPNVVALYNELHSKGLNIIGVSLDEDASKWKEAIAKDKLTWTHVSNLKGWKDPIAQMYNVDQIPSTFILDEKGTIVAKDLRGEELKAKVKALLGVK</sequence>
<dbReference type="Pfam" id="PF14289">
    <property type="entry name" value="DUF4369"/>
    <property type="match status" value="1"/>
</dbReference>
<feature type="domain" description="Thioredoxin" evidence="5">
    <location>
        <begin position="237"/>
        <end position="377"/>
    </location>
</feature>
<dbReference type="InterPro" id="IPR025380">
    <property type="entry name" value="DUF4369"/>
</dbReference>
<evidence type="ECO:0000256" key="2">
    <source>
        <dbReference type="ARBA" id="ARBA00022748"/>
    </source>
</evidence>
<dbReference type="Gene3D" id="3.40.30.10">
    <property type="entry name" value="Glutaredoxin"/>
    <property type="match status" value="1"/>
</dbReference>